<feature type="domain" description="PDZ" evidence="7">
    <location>
        <begin position="263"/>
        <end position="333"/>
    </location>
</feature>
<dbReference type="Pfam" id="PF17804">
    <property type="entry name" value="TSP_NTD"/>
    <property type="match status" value="1"/>
</dbReference>
<dbReference type="SUPFAM" id="SSF50156">
    <property type="entry name" value="PDZ domain-like"/>
    <property type="match status" value="1"/>
</dbReference>
<dbReference type="PANTHER" id="PTHR32060:SF22">
    <property type="entry name" value="CARBOXYL-TERMINAL-PROCESSING PEPTIDASE 3, CHLOROPLASTIC"/>
    <property type="match status" value="1"/>
</dbReference>
<dbReference type="CDD" id="cd07560">
    <property type="entry name" value="Peptidase_S41_CPP"/>
    <property type="match status" value="1"/>
</dbReference>
<dbReference type="NCBIfam" id="TIGR00225">
    <property type="entry name" value="prc"/>
    <property type="match status" value="1"/>
</dbReference>
<evidence type="ECO:0000256" key="3">
    <source>
        <dbReference type="ARBA" id="ARBA00022801"/>
    </source>
</evidence>
<reference evidence="8 9" key="1">
    <citation type="journal article" date="2011" name="Stand. Genomic Sci.">
        <title>Complete genome sequence of Desulfobulbus propionicus type strain (1pr3).</title>
        <authorList>
            <person name="Pagani I."/>
            <person name="Lapidus A."/>
            <person name="Nolan M."/>
            <person name="Lucas S."/>
            <person name="Hammon N."/>
            <person name="Deshpande S."/>
            <person name="Cheng J.F."/>
            <person name="Chertkov O."/>
            <person name="Davenport K."/>
            <person name="Tapia R."/>
            <person name="Han C."/>
            <person name="Goodwin L."/>
            <person name="Pitluck S."/>
            <person name="Liolios K."/>
            <person name="Mavromatis K."/>
            <person name="Ivanova N."/>
            <person name="Mikhailova N."/>
            <person name="Pati A."/>
            <person name="Chen A."/>
            <person name="Palaniappan K."/>
            <person name="Land M."/>
            <person name="Hauser L."/>
            <person name="Chang Y.J."/>
            <person name="Jeffries C.D."/>
            <person name="Detter J.C."/>
            <person name="Brambilla E."/>
            <person name="Kannan K.P."/>
            <person name="Djao O.D."/>
            <person name="Rohde M."/>
            <person name="Pukall R."/>
            <person name="Spring S."/>
            <person name="Goker M."/>
            <person name="Sikorski J."/>
            <person name="Woyke T."/>
            <person name="Bristow J."/>
            <person name="Eisen J.A."/>
            <person name="Markowitz V."/>
            <person name="Hugenholtz P."/>
            <person name="Kyrpides N.C."/>
            <person name="Klenk H.P."/>
        </authorList>
    </citation>
    <scope>NUCLEOTIDE SEQUENCE [LARGE SCALE GENOMIC DNA]</scope>
    <source>
        <strain evidence="9">ATCC 33891 / DSM 2032 / 1pr3</strain>
    </source>
</reference>
<evidence type="ECO:0000256" key="5">
    <source>
        <dbReference type="RuleBase" id="RU004404"/>
    </source>
</evidence>
<dbReference type="GO" id="GO:0004252">
    <property type="term" value="F:serine-type endopeptidase activity"/>
    <property type="evidence" value="ECO:0007669"/>
    <property type="project" value="UniProtKB-EC"/>
</dbReference>
<dbReference type="PROSITE" id="PS51257">
    <property type="entry name" value="PROKAR_LIPOPROTEIN"/>
    <property type="match status" value="1"/>
</dbReference>
<dbReference type="PROSITE" id="PS50106">
    <property type="entry name" value="PDZ"/>
    <property type="match status" value="1"/>
</dbReference>
<dbReference type="Pfam" id="PF03572">
    <property type="entry name" value="Peptidase_S41"/>
    <property type="match status" value="1"/>
</dbReference>
<dbReference type="InterPro" id="IPR005151">
    <property type="entry name" value="Tail-specific_protease"/>
</dbReference>
<dbReference type="SMART" id="SM00228">
    <property type="entry name" value="PDZ"/>
    <property type="match status" value="1"/>
</dbReference>
<dbReference type="Gene3D" id="3.90.226.10">
    <property type="entry name" value="2-enoyl-CoA Hydratase, Chain A, domain 1"/>
    <property type="match status" value="1"/>
</dbReference>
<dbReference type="InterPro" id="IPR020992">
    <property type="entry name" value="Tail_Prtase_C"/>
</dbReference>
<gene>
    <name evidence="8" type="ordered locus">Despr_0302</name>
</gene>
<evidence type="ECO:0000313" key="9">
    <source>
        <dbReference type="Proteomes" id="UP000006365"/>
    </source>
</evidence>
<keyword evidence="9" id="KW-1185">Reference proteome</keyword>
<dbReference type="GO" id="GO:0030288">
    <property type="term" value="C:outer membrane-bounded periplasmic space"/>
    <property type="evidence" value="ECO:0007669"/>
    <property type="project" value="TreeGrafter"/>
</dbReference>
<evidence type="ECO:0000256" key="4">
    <source>
        <dbReference type="ARBA" id="ARBA00022825"/>
    </source>
</evidence>
<keyword evidence="3 5" id="KW-0378">Hydrolase</keyword>
<dbReference type="CDD" id="cd06782">
    <property type="entry name" value="cpPDZ_CPP-like"/>
    <property type="match status" value="1"/>
</dbReference>
<protein>
    <submittedName>
        <fullName evidence="8">Carboxyl-terminal protease</fullName>
        <ecNumber evidence="8">3.4.21.102</ecNumber>
    </submittedName>
</protein>
<dbReference type="RefSeq" id="WP_015723034.1">
    <property type="nucleotide sequence ID" value="NC_014972.1"/>
</dbReference>
<organism evidence="8 9">
    <name type="scientific">Desulfobulbus propionicus (strain ATCC 33891 / DSM 2032 / VKM B-1956 / 1pr3)</name>
    <dbReference type="NCBI Taxonomy" id="577650"/>
    <lineage>
        <taxon>Bacteria</taxon>
        <taxon>Pseudomonadati</taxon>
        <taxon>Thermodesulfobacteriota</taxon>
        <taxon>Desulfobulbia</taxon>
        <taxon>Desulfobulbales</taxon>
        <taxon>Desulfobulbaceae</taxon>
        <taxon>Desulfobulbus</taxon>
    </lineage>
</organism>
<dbReference type="GO" id="GO:0007165">
    <property type="term" value="P:signal transduction"/>
    <property type="evidence" value="ECO:0007669"/>
    <property type="project" value="TreeGrafter"/>
</dbReference>
<evidence type="ECO:0000256" key="1">
    <source>
        <dbReference type="ARBA" id="ARBA00009179"/>
    </source>
</evidence>
<sequence length="714" mass="80356">MKYRAPIFSRRALPVCALCALFLLTFITACQAKKAAPEAFDEDRNQLIALILSQQLPAQHFSHESLDDNLSRKAFDLYLRQLDPRKRFLLQSDVNQLNAFATHVDDELSRGNVVLPDAGMELLNDRIRQVKKLIDPLLDRGFDLNHLEYLEIEPKKLTFAENREALQERWRLTLKMQVIDTYFDLLEDKKAQQPDIVKQISPEHHPAELKEAIKKVRESTHRALNRLEQQSRQDHYDRYFDAVARAFDPHSDYMAPSSKEDFDIQMSGSLEGIGALLREDDGLIKVIRIIPGSAAEKQGQLQAEDTILAVSEKNGEPVDISEMRIREAVGYIRGPKGTEVRLTVQKPDGSKRTIPIIRDVVRIEETYVKSTVVKQGKHAIGYLRIPSFYRDFVAQSNGKESRNVSDDTLAELIKLKQQKISGLILDLRNNGGGALTDAVQISGLFLPGGPVVQVKDSQGSVRVLEDEDPDVAYDGPLIVLVNQFSASASEILAAALQDYGRAFIIGGEHTHGKGTVQAMMDMNRNLPLLHLQKYDDLGALKLTIQKFYRINGGSTQYKGVEPDLVVPSMFDYLETGEKYMDYSLPWDQVEQVDFAQWNGDRLITEQLRQKGTQWAEKNTAFQKIRQETGKAKARAKQTHVAVFLDGMWQERLELAATRKEAKDAGLLTGNGEDDGEPVEEKKLDELVATDPYIQVALFLFKDGRNAGLSAGASR</sequence>
<dbReference type="GO" id="GO:0006508">
    <property type="term" value="P:proteolysis"/>
    <property type="evidence" value="ECO:0007669"/>
    <property type="project" value="UniProtKB-KW"/>
</dbReference>
<dbReference type="EMBL" id="CP002364">
    <property type="protein sequence ID" value="ADW16486.1"/>
    <property type="molecule type" value="Genomic_DNA"/>
</dbReference>
<dbReference type="FunFam" id="3.90.226.10:FF:000090">
    <property type="entry name" value="Tail-specific protease"/>
    <property type="match status" value="1"/>
</dbReference>
<keyword evidence="4 5" id="KW-0720">Serine protease</keyword>
<dbReference type="PANTHER" id="PTHR32060">
    <property type="entry name" value="TAIL-SPECIFIC PROTEASE"/>
    <property type="match status" value="1"/>
</dbReference>
<keyword evidence="6" id="KW-0732">Signal</keyword>
<dbReference type="EC" id="3.4.21.102" evidence="8"/>
<evidence type="ECO:0000256" key="6">
    <source>
        <dbReference type="SAM" id="SignalP"/>
    </source>
</evidence>
<dbReference type="InterPro" id="IPR004447">
    <property type="entry name" value="Peptidase_S41A"/>
</dbReference>
<dbReference type="SUPFAM" id="SSF52096">
    <property type="entry name" value="ClpP/crotonase"/>
    <property type="match status" value="1"/>
</dbReference>
<evidence type="ECO:0000256" key="2">
    <source>
        <dbReference type="ARBA" id="ARBA00022670"/>
    </source>
</evidence>
<dbReference type="Proteomes" id="UP000006365">
    <property type="component" value="Chromosome"/>
</dbReference>
<dbReference type="KEGG" id="dpr:Despr_0302"/>
<dbReference type="Pfam" id="PF11818">
    <property type="entry name" value="DUF3340"/>
    <property type="match status" value="1"/>
</dbReference>
<dbReference type="InterPro" id="IPR029045">
    <property type="entry name" value="ClpP/crotonase-like_dom_sf"/>
</dbReference>
<dbReference type="Gene3D" id="2.30.42.10">
    <property type="match status" value="1"/>
</dbReference>
<feature type="chain" id="PRO_5030897021" evidence="6">
    <location>
        <begin position="33"/>
        <end position="714"/>
    </location>
</feature>
<evidence type="ECO:0000313" key="8">
    <source>
        <dbReference type="EMBL" id="ADW16486.1"/>
    </source>
</evidence>
<dbReference type="InterPro" id="IPR036034">
    <property type="entry name" value="PDZ_sf"/>
</dbReference>
<dbReference type="SMART" id="SM00245">
    <property type="entry name" value="TSPc"/>
    <property type="match status" value="1"/>
</dbReference>
<feature type="signal peptide" evidence="6">
    <location>
        <begin position="1"/>
        <end position="32"/>
    </location>
</feature>
<dbReference type="Pfam" id="PF00595">
    <property type="entry name" value="PDZ"/>
    <property type="match status" value="1"/>
</dbReference>
<proteinExistence type="inferred from homology"/>
<dbReference type="AlphaFoldDB" id="A0A7U4DMW2"/>
<accession>A0A7U4DMW2</accession>
<name>A0A7U4DMW2_DESPD</name>
<keyword evidence="2 5" id="KW-0645">Protease</keyword>
<dbReference type="InterPro" id="IPR040573">
    <property type="entry name" value="TSP_N"/>
</dbReference>
<evidence type="ECO:0000259" key="7">
    <source>
        <dbReference type="PROSITE" id="PS50106"/>
    </source>
</evidence>
<comment type="similarity">
    <text evidence="1 5">Belongs to the peptidase S41A family.</text>
</comment>
<dbReference type="InterPro" id="IPR001478">
    <property type="entry name" value="PDZ"/>
</dbReference>